<accession>A0A5B2ZCX0</accession>
<dbReference type="PANTHER" id="PTHR47816">
    <property type="entry name" value="RIBOSOMAL RNA SMALL SUBUNIT METHYLTRANSFERASE C"/>
    <property type="match status" value="1"/>
</dbReference>
<keyword evidence="2" id="KW-0698">rRNA processing</keyword>
<feature type="domain" description="Methyltransferase small" evidence="6">
    <location>
        <begin position="185"/>
        <end position="348"/>
    </location>
</feature>
<evidence type="ECO:0000313" key="7">
    <source>
        <dbReference type="EMBL" id="KAA2285050.1"/>
    </source>
</evidence>
<dbReference type="EMBL" id="VUOD01000004">
    <property type="protein sequence ID" value="KAA2285050.1"/>
    <property type="molecule type" value="Genomic_DNA"/>
</dbReference>
<dbReference type="InterPro" id="IPR002052">
    <property type="entry name" value="DNA_methylase_N6_adenine_CS"/>
</dbReference>
<evidence type="ECO:0000256" key="4">
    <source>
        <dbReference type="ARBA" id="ARBA00022679"/>
    </source>
</evidence>
<dbReference type="GO" id="GO:0008757">
    <property type="term" value="F:S-adenosylmethionine-dependent methyltransferase activity"/>
    <property type="evidence" value="ECO:0007669"/>
    <property type="project" value="InterPro"/>
</dbReference>
<evidence type="ECO:0000256" key="5">
    <source>
        <dbReference type="ARBA" id="ARBA00022691"/>
    </source>
</evidence>
<dbReference type="InterPro" id="IPR007848">
    <property type="entry name" value="Small_mtfrase_dom"/>
</dbReference>
<gene>
    <name evidence="7" type="ORF">F0415_07350</name>
</gene>
<sequence length="355" mass="37953">MALPPDPELETLLLPLRMGELAWPAQGGALLLRARAGAALQAWRGCGLVCEQSFRPWAEALARAGFELSEASLDPKPGPTPVESRRYPLVMLLAPRQRDESRALLARAVDACAPGGVVLACAGNKSGGRPLQDDLQRLAGPVRTLSKHHCRASWTGPLAETADPALLEAWRSLDAPRPILDGRYLSRPGLFAWDRADPGSTLLLEQLPADLAGAAADLGAGWGFLGAELLARCPGITSLDLFEAEARALALARRNLAAATMPVRLHWHDVAGGVPGRYDVIVCNPPFHQGRADRPELGRAFIATAAAALKPGGCLWLVANRHLPYESALASDFAHWRVAAERDGFKVFEARKGPA</sequence>
<evidence type="ECO:0000256" key="1">
    <source>
        <dbReference type="ARBA" id="ARBA00022490"/>
    </source>
</evidence>
<dbReference type="PANTHER" id="PTHR47816:SF4">
    <property type="entry name" value="RIBOSOMAL RNA SMALL SUBUNIT METHYLTRANSFERASE C"/>
    <property type="match status" value="1"/>
</dbReference>
<proteinExistence type="predicted"/>
<evidence type="ECO:0000259" key="6">
    <source>
        <dbReference type="Pfam" id="PF05175"/>
    </source>
</evidence>
<dbReference type="AlphaFoldDB" id="A0A5B2ZCX0"/>
<keyword evidence="3 7" id="KW-0489">Methyltransferase</keyword>
<keyword evidence="8" id="KW-1185">Reference proteome</keyword>
<dbReference type="InterPro" id="IPR029063">
    <property type="entry name" value="SAM-dependent_MTases_sf"/>
</dbReference>
<keyword evidence="1" id="KW-0963">Cytoplasm</keyword>
<organism evidence="7 8">
    <name type="scientific">Arenimonas fontis</name>
    <dbReference type="NCBI Taxonomy" id="2608255"/>
    <lineage>
        <taxon>Bacteria</taxon>
        <taxon>Pseudomonadati</taxon>
        <taxon>Pseudomonadota</taxon>
        <taxon>Gammaproteobacteria</taxon>
        <taxon>Lysobacterales</taxon>
        <taxon>Lysobacteraceae</taxon>
        <taxon>Arenimonas</taxon>
    </lineage>
</organism>
<dbReference type="SUPFAM" id="SSF53335">
    <property type="entry name" value="S-adenosyl-L-methionine-dependent methyltransferases"/>
    <property type="match status" value="1"/>
</dbReference>
<protein>
    <submittedName>
        <fullName evidence="7">Class I SAM-dependent methyltransferase</fullName>
    </submittedName>
</protein>
<dbReference type="Pfam" id="PF05175">
    <property type="entry name" value="MTS"/>
    <property type="match status" value="1"/>
</dbReference>
<dbReference type="InterPro" id="IPR046977">
    <property type="entry name" value="RsmC/RlmG"/>
</dbReference>
<reference evidence="7 8" key="2">
    <citation type="submission" date="2019-09" db="EMBL/GenBank/DDBJ databases">
        <authorList>
            <person name="Mazur A."/>
        </authorList>
    </citation>
    <scope>NUCLEOTIDE SEQUENCE [LARGE SCALE GENOMIC DNA]</scope>
    <source>
        <strain evidence="7 8">3729k</strain>
    </source>
</reference>
<dbReference type="GO" id="GO:0006364">
    <property type="term" value="P:rRNA processing"/>
    <property type="evidence" value="ECO:0007669"/>
    <property type="project" value="UniProtKB-KW"/>
</dbReference>
<dbReference type="PROSITE" id="PS00092">
    <property type="entry name" value="N6_MTASE"/>
    <property type="match status" value="1"/>
</dbReference>
<dbReference type="RefSeq" id="WP_149860549.1">
    <property type="nucleotide sequence ID" value="NZ_VUOD01000004.1"/>
</dbReference>
<dbReference type="Gene3D" id="3.40.50.150">
    <property type="entry name" value="Vaccinia Virus protein VP39"/>
    <property type="match status" value="2"/>
</dbReference>
<comment type="caution">
    <text evidence="7">The sequence shown here is derived from an EMBL/GenBank/DDBJ whole genome shotgun (WGS) entry which is preliminary data.</text>
</comment>
<name>A0A5B2ZCX0_9GAMM</name>
<keyword evidence="5" id="KW-0949">S-adenosyl-L-methionine</keyword>
<dbReference type="Proteomes" id="UP000322165">
    <property type="component" value="Unassembled WGS sequence"/>
</dbReference>
<evidence type="ECO:0000313" key="8">
    <source>
        <dbReference type="Proteomes" id="UP000322165"/>
    </source>
</evidence>
<dbReference type="GO" id="GO:0003676">
    <property type="term" value="F:nucleic acid binding"/>
    <property type="evidence" value="ECO:0007669"/>
    <property type="project" value="InterPro"/>
</dbReference>
<dbReference type="GO" id="GO:0008170">
    <property type="term" value="F:N-methyltransferase activity"/>
    <property type="evidence" value="ECO:0007669"/>
    <property type="project" value="UniProtKB-ARBA"/>
</dbReference>
<evidence type="ECO:0000256" key="3">
    <source>
        <dbReference type="ARBA" id="ARBA00022603"/>
    </source>
</evidence>
<reference evidence="7 8" key="1">
    <citation type="submission" date="2019-09" db="EMBL/GenBank/DDBJ databases">
        <title>Arenimonas chukotkensis sp. nov., a bacterium isolated from Chukotka hot spring, Arctic region, Russia.</title>
        <authorList>
            <person name="Zayulina K.S."/>
            <person name="Prokofeva M.I."/>
            <person name="Elcheninov A.G."/>
            <person name="Novikov A."/>
            <person name="Kochetkova T.V."/>
            <person name="Kublanov I.V."/>
        </authorList>
    </citation>
    <scope>NUCLEOTIDE SEQUENCE [LARGE SCALE GENOMIC DNA]</scope>
    <source>
        <strain evidence="7 8">3729k</strain>
    </source>
</reference>
<evidence type="ECO:0000256" key="2">
    <source>
        <dbReference type="ARBA" id="ARBA00022552"/>
    </source>
</evidence>
<keyword evidence="4 7" id="KW-0808">Transferase</keyword>
<dbReference type="GO" id="GO:0032259">
    <property type="term" value="P:methylation"/>
    <property type="evidence" value="ECO:0007669"/>
    <property type="project" value="UniProtKB-KW"/>
</dbReference>